<dbReference type="Proteomes" id="UP000008555">
    <property type="component" value="Chromosome"/>
</dbReference>
<proteinExistence type="predicted"/>
<dbReference type="KEGG" id="cbd:CBUD_2046a"/>
<organism evidence="1 2">
    <name type="scientific">Coxiella burnetii (strain Dugway 5J108-111)</name>
    <dbReference type="NCBI Taxonomy" id="434922"/>
    <lineage>
        <taxon>Bacteria</taxon>
        <taxon>Pseudomonadati</taxon>
        <taxon>Pseudomonadota</taxon>
        <taxon>Gammaproteobacteria</taxon>
        <taxon>Legionellales</taxon>
        <taxon>Coxiellaceae</taxon>
        <taxon>Coxiella</taxon>
    </lineage>
</organism>
<dbReference type="HOGENOM" id="CLU_3355684_0_0_6"/>
<reference evidence="1 2" key="1">
    <citation type="journal article" date="2009" name="Infect. Immun.">
        <title>Comparative genomics reveal extensive transposon-mediated genomic plasticity and diversity among potential effector proteins within the genus Coxiella.</title>
        <authorList>
            <person name="Beare P.A."/>
            <person name="Unsworth N."/>
            <person name="Andoh M."/>
            <person name="Voth D.E."/>
            <person name="Omsland A."/>
            <person name="Gilk S.D."/>
            <person name="Williams K.P."/>
            <person name="Sobral B.W."/>
            <person name="Kupko J.J.III."/>
            <person name="Porcella S.F."/>
            <person name="Samuel J.E."/>
            <person name="Heinzen R.A."/>
        </authorList>
    </citation>
    <scope>NUCLEOTIDE SEQUENCE [LARGE SCALE GENOMIC DNA]</scope>
    <source>
        <strain evidence="1 2">Dugway 5J108-111</strain>
    </source>
</reference>
<sequence length="36" mass="4088">MVFIEGRDKLEKPTLSEVLGRKAACGANYRKFKAFL</sequence>
<gene>
    <name evidence="1" type="ORF">CBUD_2046a</name>
</gene>
<evidence type="ECO:0000313" key="1">
    <source>
        <dbReference type="EMBL" id="ACI23229.1"/>
    </source>
</evidence>
<name>B5XHK9_COXBN</name>
<protein>
    <submittedName>
        <fullName evidence="1">Uncharacterized protein</fullName>
    </submittedName>
</protein>
<accession>B5XHK9</accession>
<dbReference type="AlphaFoldDB" id="B5XHK9"/>
<dbReference type="EMBL" id="CP000733">
    <property type="protein sequence ID" value="ACI23229.1"/>
    <property type="molecule type" value="Genomic_DNA"/>
</dbReference>
<evidence type="ECO:0000313" key="2">
    <source>
        <dbReference type="Proteomes" id="UP000008555"/>
    </source>
</evidence>